<reference evidence="1" key="1">
    <citation type="submission" date="2021-03" db="EMBL/GenBank/DDBJ databases">
        <title>Evolutionary priming and transition to the ectomycorrhizal habit in an iconic lineage of mushroom-forming fungi: is preadaptation a requirement?</title>
        <authorList>
            <consortium name="DOE Joint Genome Institute"/>
            <person name="Looney B.P."/>
            <person name="Miyauchi S."/>
            <person name="Morin E."/>
            <person name="Drula E."/>
            <person name="Courty P.E."/>
            <person name="Chicoki N."/>
            <person name="Fauchery L."/>
            <person name="Kohler A."/>
            <person name="Kuo A."/>
            <person name="LaButti K."/>
            <person name="Pangilinan J."/>
            <person name="Lipzen A."/>
            <person name="Riley R."/>
            <person name="Andreopoulos W."/>
            <person name="He G."/>
            <person name="Johnson J."/>
            <person name="Barry K.W."/>
            <person name="Grigoriev I.V."/>
            <person name="Nagy L."/>
            <person name="Hibbett D."/>
            <person name="Henrissat B."/>
            <person name="Matheny P.B."/>
            <person name="Labbe J."/>
            <person name="Martin A.F."/>
        </authorList>
    </citation>
    <scope>NUCLEOTIDE SEQUENCE</scope>
    <source>
        <strain evidence="1">BPL698</strain>
    </source>
</reference>
<organism evidence="1 2">
    <name type="scientific">Russula earlei</name>
    <dbReference type="NCBI Taxonomy" id="71964"/>
    <lineage>
        <taxon>Eukaryota</taxon>
        <taxon>Fungi</taxon>
        <taxon>Dikarya</taxon>
        <taxon>Basidiomycota</taxon>
        <taxon>Agaricomycotina</taxon>
        <taxon>Agaricomycetes</taxon>
        <taxon>Russulales</taxon>
        <taxon>Russulaceae</taxon>
        <taxon>Russula</taxon>
    </lineage>
</organism>
<name>A0ACC0TV78_9AGAM</name>
<sequence length="282" mass="31252">MNDLHSFTAGNYTAKSAFDLALYDIAAKHASQPLYKFLGGTKKVIESDLTIGIDTPENMAAKAVEFVKNGVNIIKVKLGKQPEDDVERIKQIRKAIGHETKLRIDANQGWSYEDAVYVLETLNAFDIDFCEQPMRTWNDGLLPQLCGVSPIPIMADESVFTHYDAERIIRDKAAEYINIKFAKSGGIHEATEITKVAKQHNMSCMLGGMLESRVALTAKVHFAMAHDNIIFYDLDTCLLGHKEDPVIGGVTYKGMELQLTDAPGIGVDVAETYLQQLEKAII</sequence>
<comment type="caution">
    <text evidence="1">The sequence shown here is derived from an EMBL/GenBank/DDBJ whole genome shotgun (WGS) entry which is preliminary data.</text>
</comment>
<dbReference type="Proteomes" id="UP001207468">
    <property type="component" value="Unassembled WGS sequence"/>
</dbReference>
<evidence type="ECO:0000313" key="1">
    <source>
        <dbReference type="EMBL" id="KAI9445722.1"/>
    </source>
</evidence>
<dbReference type="EMBL" id="JAGFNK010000649">
    <property type="protein sequence ID" value="KAI9445722.1"/>
    <property type="molecule type" value="Genomic_DNA"/>
</dbReference>
<evidence type="ECO:0000313" key="2">
    <source>
        <dbReference type="Proteomes" id="UP001207468"/>
    </source>
</evidence>
<keyword evidence="2" id="KW-1185">Reference proteome</keyword>
<protein>
    <submittedName>
        <fullName evidence="1">Enolase C-terminal domain-like protein</fullName>
    </submittedName>
</protein>
<gene>
    <name evidence="1" type="ORF">F5148DRAFT_988545</name>
</gene>
<proteinExistence type="predicted"/>
<accession>A0ACC0TV78</accession>